<accession>A0A5A7P2B2</accession>
<gene>
    <name evidence="2" type="ORF">STAS_02619</name>
</gene>
<organism evidence="2 3">
    <name type="scientific">Striga asiatica</name>
    <name type="common">Asiatic witchweed</name>
    <name type="synonym">Buchnera asiatica</name>
    <dbReference type="NCBI Taxonomy" id="4170"/>
    <lineage>
        <taxon>Eukaryota</taxon>
        <taxon>Viridiplantae</taxon>
        <taxon>Streptophyta</taxon>
        <taxon>Embryophyta</taxon>
        <taxon>Tracheophyta</taxon>
        <taxon>Spermatophyta</taxon>
        <taxon>Magnoliopsida</taxon>
        <taxon>eudicotyledons</taxon>
        <taxon>Gunneridae</taxon>
        <taxon>Pentapetalae</taxon>
        <taxon>asterids</taxon>
        <taxon>lamiids</taxon>
        <taxon>Lamiales</taxon>
        <taxon>Orobanchaceae</taxon>
        <taxon>Buchnereae</taxon>
        <taxon>Striga</taxon>
    </lineage>
</organism>
<dbReference type="EMBL" id="BKCP01001336">
    <property type="protein sequence ID" value="GER26943.1"/>
    <property type="molecule type" value="Genomic_DNA"/>
</dbReference>
<evidence type="ECO:0000313" key="3">
    <source>
        <dbReference type="Proteomes" id="UP000325081"/>
    </source>
</evidence>
<dbReference type="Proteomes" id="UP000325081">
    <property type="component" value="Unassembled WGS sequence"/>
</dbReference>
<reference evidence="3" key="1">
    <citation type="journal article" date="2019" name="Curr. Biol.">
        <title>Genome Sequence of Striga asiatica Provides Insight into the Evolution of Plant Parasitism.</title>
        <authorList>
            <person name="Yoshida S."/>
            <person name="Kim S."/>
            <person name="Wafula E.K."/>
            <person name="Tanskanen J."/>
            <person name="Kim Y.M."/>
            <person name="Honaas L."/>
            <person name="Yang Z."/>
            <person name="Spallek T."/>
            <person name="Conn C.E."/>
            <person name="Ichihashi Y."/>
            <person name="Cheong K."/>
            <person name="Cui S."/>
            <person name="Der J.P."/>
            <person name="Gundlach H."/>
            <person name="Jiao Y."/>
            <person name="Hori C."/>
            <person name="Ishida J.K."/>
            <person name="Kasahara H."/>
            <person name="Kiba T."/>
            <person name="Kim M.S."/>
            <person name="Koo N."/>
            <person name="Laohavisit A."/>
            <person name="Lee Y.H."/>
            <person name="Lumba S."/>
            <person name="McCourt P."/>
            <person name="Mortimer J.C."/>
            <person name="Mutuku J.M."/>
            <person name="Nomura T."/>
            <person name="Sasaki-Sekimoto Y."/>
            <person name="Seto Y."/>
            <person name="Wang Y."/>
            <person name="Wakatake T."/>
            <person name="Sakakibara H."/>
            <person name="Demura T."/>
            <person name="Yamaguchi S."/>
            <person name="Yoneyama K."/>
            <person name="Manabe R.I."/>
            <person name="Nelson D.C."/>
            <person name="Schulman A.H."/>
            <person name="Timko M.P."/>
            <person name="dePamphilis C.W."/>
            <person name="Choi D."/>
            <person name="Shirasu K."/>
        </authorList>
    </citation>
    <scope>NUCLEOTIDE SEQUENCE [LARGE SCALE GENOMIC DNA]</scope>
    <source>
        <strain evidence="3">cv. UVA1</strain>
    </source>
</reference>
<dbReference type="AlphaFoldDB" id="A0A5A7P2B2"/>
<feature type="signal peptide" evidence="1">
    <location>
        <begin position="1"/>
        <end position="19"/>
    </location>
</feature>
<protein>
    <submittedName>
        <fullName evidence="2">Recombination activating protein 1</fullName>
    </submittedName>
</protein>
<name>A0A5A7P2B2_STRAF</name>
<keyword evidence="1" id="KW-0732">Signal</keyword>
<sequence>MWKPITCVACFLEFGVSSALENEGMACPPFNLTNFDALSTWSMVSLTLEGPMTFEARRFRSKFSCMPATADLQEEKDVGLHSEAVTLGSGPTVDVEFEVVLETAELKHTGLVHQSKLDFPGRKAAKRTEFCSGEVGEVQEEFAHFAREAEVVE</sequence>
<keyword evidence="3" id="KW-1185">Reference proteome</keyword>
<evidence type="ECO:0000313" key="2">
    <source>
        <dbReference type="EMBL" id="GER26943.1"/>
    </source>
</evidence>
<feature type="chain" id="PRO_5023016006" evidence="1">
    <location>
        <begin position="20"/>
        <end position="153"/>
    </location>
</feature>
<proteinExistence type="predicted"/>
<evidence type="ECO:0000256" key="1">
    <source>
        <dbReference type="SAM" id="SignalP"/>
    </source>
</evidence>
<comment type="caution">
    <text evidence="2">The sequence shown here is derived from an EMBL/GenBank/DDBJ whole genome shotgun (WGS) entry which is preliminary data.</text>
</comment>